<name>A0A1M7NLU1_9FIRM</name>
<dbReference type="InterPro" id="IPR020892">
    <property type="entry name" value="Cyclophilin-type_PPIase_CS"/>
</dbReference>
<dbReference type="Pfam" id="PF00160">
    <property type="entry name" value="Pro_isomerase"/>
    <property type="match status" value="1"/>
</dbReference>
<dbReference type="EMBL" id="FRCP01000033">
    <property type="protein sequence ID" value="SHN04831.1"/>
    <property type="molecule type" value="Genomic_DNA"/>
</dbReference>
<sequence>MRKLAKFMALMLVATMALAGCSKKDNSVTKSSGGQLDAPQTGDTVAEIVVKDFGSIKVKFFADKAPKAVENFVTHAKDGYYDGVTFHRIINEFMIQGGDPDGTGMGGESIWGENFEDEFSDDLLPLRGALCMANAGSNTNGSQFFIVQANPFVQEEVEQALTNNGYELGKTYLDSYKTFMKAAYNIETSDEQAKLYMEKGGTPWLFNAHTVFGQIYDDASYDVLDAIANVEKTDEQNGIPADKVIIETIKISDYK</sequence>
<dbReference type="PROSITE" id="PS51257">
    <property type="entry name" value="PROKAR_LIPOPROTEIN"/>
    <property type="match status" value="1"/>
</dbReference>
<evidence type="ECO:0000256" key="1">
    <source>
        <dbReference type="ARBA" id="ARBA00002388"/>
    </source>
</evidence>
<keyword evidence="3 4" id="KW-0413">Isomerase</keyword>
<feature type="domain" description="PPIase cyclophilin-type" evidence="5">
    <location>
        <begin position="51"/>
        <end position="251"/>
    </location>
</feature>
<keyword evidence="2 4" id="KW-0697">Rotamase</keyword>
<dbReference type="InterPro" id="IPR044666">
    <property type="entry name" value="Cyclophilin_A-like"/>
</dbReference>
<proteinExistence type="inferred from homology"/>
<evidence type="ECO:0000313" key="6">
    <source>
        <dbReference type="EMBL" id="SHN04831.1"/>
    </source>
</evidence>
<keyword evidence="4" id="KW-0732">Signal</keyword>
<dbReference type="GO" id="GO:0006457">
    <property type="term" value="P:protein folding"/>
    <property type="evidence" value="ECO:0007669"/>
    <property type="project" value="InterPro"/>
</dbReference>
<protein>
    <recommendedName>
        <fullName evidence="4">Peptidyl-prolyl cis-trans isomerase</fullName>
        <shortName evidence="4">PPIase</shortName>
        <ecNumber evidence="4">5.2.1.8</ecNumber>
    </recommendedName>
</protein>
<dbReference type="GO" id="GO:0003755">
    <property type="term" value="F:peptidyl-prolyl cis-trans isomerase activity"/>
    <property type="evidence" value="ECO:0007669"/>
    <property type="project" value="UniProtKB-UniRule"/>
</dbReference>
<keyword evidence="7" id="KW-1185">Reference proteome</keyword>
<dbReference type="EC" id="5.2.1.8" evidence="4"/>
<comment type="similarity">
    <text evidence="4">Belongs to the cyclophilin-type PPIase family.</text>
</comment>
<evidence type="ECO:0000259" key="5">
    <source>
        <dbReference type="PROSITE" id="PS50072"/>
    </source>
</evidence>
<dbReference type="Proteomes" id="UP000184038">
    <property type="component" value="Unassembled WGS sequence"/>
</dbReference>
<comment type="function">
    <text evidence="1 4">PPIases accelerate the folding of proteins. It catalyzes the cis-trans isomerization of proline imidic peptide bonds in oligopeptides.</text>
</comment>
<dbReference type="PROSITE" id="PS00170">
    <property type="entry name" value="CSA_PPIASE_1"/>
    <property type="match status" value="1"/>
</dbReference>
<dbReference type="PROSITE" id="PS50072">
    <property type="entry name" value="CSA_PPIASE_2"/>
    <property type="match status" value="1"/>
</dbReference>
<dbReference type="PANTHER" id="PTHR45625">
    <property type="entry name" value="PEPTIDYL-PROLYL CIS-TRANS ISOMERASE-RELATED"/>
    <property type="match status" value="1"/>
</dbReference>
<evidence type="ECO:0000256" key="4">
    <source>
        <dbReference type="RuleBase" id="RU363019"/>
    </source>
</evidence>
<comment type="catalytic activity">
    <reaction evidence="4">
        <text>[protein]-peptidylproline (omega=180) = [protein]-peptidylproline (omega=0)</text>
        <dbReference type="Rhea" id="RHEA:16237"/>
        <dbReference type="Rhea" id="RHEA-COMP:10747"/>
        <dbReference type="Rhea" id="RHEA-COMP:10748"/>
        <dbReference type="ChEBI" id="CHEBI:83833"/>
        <dbReference type="ChEBI" id="CHEBI:83834"/>
        <dbReference type="EC" id="5.2.1.8"/>
    </reaction>
</comment>
<dbReference type="InterPro" id="IPR002130">
    <property type="entry name" value="Cyclophilin-type_PPIase_dom"/>
</dbReference>
<organism evidence="6 7">
    <name type="scientific">Anaerosporobacter mobilis DSM 15930</name>
    <dbReference type="NCBI Taxonomy" id="1120996"/>
    <lineage>
        <taxon>Bacteria</taxon>
        <taxon>Bacillati</taxon>
        <taxon>Bacillota</taxon>
        <taxon>Clostridia</taxon>
        <taxon>Lachnospirales</taxon>
        <taxon>Lachnospiraceae</taxon>
        <taxon>Anaerosporobacter</taxon>
    </lineage>
</organism>
<dbReference type="SUPFAM" id="SSF50891">
    <property type="entry name" value="Cyclophilin-like"/>
    <property type="match status" value="1"/>
</dbReference>
<accession>A0A1M7NLU1</accession>
<evidence type="ECO:0000313" key="7">
    <source>
        <dbReference type="Proteomes" id="UP000184038"/>
    </source>
</evidence>
<feature type="chain" id="PRO_5011811447" description="Peptidyl-prolyl cis-trans isomerase" evidence="4">
    <location>
        <begin position="20"/>
        <end position="255"/>
    </location>
</feature>
<dbReference type="PANTHER" id="PTHR45625:SF4">
    <property type="entry name" value="PEPTIDYLPROLYL ISOMERASE DOMAIN AND WD REPEAT-CONTAINING PROTEIN 1"/>
    <property type="match status" value="1"/>
</dbReference>
<dbReference type="OrthoDB" id="9807797at2"/>
<evidence type="ECO:0000256" key="3">
    <source>
        <dbReference type="ARBA" id="ARBA00023235"/>
    </source>
</evidence>
<reference evidence="6 7" key="1">
    <citation type="submission" date="2016-11" db="EMBL/GenBank/DDBJ databases">
        <authorList>
            <person name="Jaros S."/>
            <person name="Januszkiewicz K."/>
            <person name="Wedrychowicz H."/>
        </authorList>
    </citation>
    <scope>NUCLEOTIDE SEQUENCE [LARGE SCALE GENOMIC DNA]</scope>
    <source>
        <strain evidence="6 7">DSM 15930</strain>
    </source>
</reference>
<gene>
    <name evidence="6" type="ORF">SAMN02746066_04601</name>
</gene>
<dbReference type="RefSeq" id="WP_073291894.1">
    <property type="nucleotide sequence ID" value="NZ_FRCP01000033.1"/>
</dbReference>
<dbReference type="InterPro" id="IPR029000">
    <property type="entry name" value="Cyclophilin-like_dom_sf"/>
</dbReference>
<dbReference type="STRING" id="1120996.SAMN02746066_04601"/>
<dbReference type="AlphaFoldDB" id="A0A1M7NLU1"/>
<evidence type="ECO:0000256" key="2">
    <source>
        <dbReference type="ARBA" id="ARBA00023110"/>
    </source>
</evidence>
<dbReference type="Gene3D" id="2.40.100.10">
    <property type="entry name" value="Cyclophilin-like"/>
    <property type="match status" value="1"/>
</dbReference>
<dbReference type="PRINTS" id="PR00153">
    <property type="entry name" value="CSAPPISMRASE"/>
</dbReference>
<feature type="signal peptide" evidence="4">
    <location>
        <begin position="1"/>
        <end position="19"/>
    </location>
</feature>